<dbReference type="SUPFAM" id="SSF82771">
    <property type="entry name" value="GIY-YIG endonuclease"/>
    <property type="match status" value="1"/>
</dbReference>
<name>A0AA88ZLW5_CLONO</name>
<proteinExistence type="predicted"/>
<dbReference type="RefSeq" id="WP_039249797.1">
    <property type="nucleotide sequence ID" value="NZ_JDRX01000013.1"/>
</dbReference>
<protein>
    <recommendedName>
        <fullName evidence="1">GIY-YIG domain-containing protein</fullName>
    </recommendedName>
</protein>
<dbReference type="PROSITE" id="PS50164">
    <property type="entry name" value="GIY_YIG"/>
    <property type="match status" value="1"/>
</dbReference>
<dbReference type="EMBL" id="JDRX01000013">
    <property type="protein sequence ID" value="KGN02120.1"/>
    <property type="molecule type" value="Genomic_DNA"/>
</dbReference>
<reference evidence="2 3" key="1">
    <citation type="submission" date="2014-01" db="EMBL/GenBank/DDBJ databases">
        <title>Plasmidome dynamics in the species complex Clostridium novyi sensu lato converts strains of independent lineages into distinctly different pathogens.</title>
        <authorList>
            <person name="Skarin H."/>
            <person name="Segerman B."/>
        </authorList>
    </citation>
    <scope>NUCLEOTIDE SEQUENCE [LARGE SCALE GENOMIC DNA]</scope>
    <source>
        <strain evidence="2 3">4570</strain>
    </source>
</reference>
<comment type="caution">
    <text evidence="2">The sequence shown here is derived from an EMBL/GenBank/DDBJ whole genome shotgun (WGS) entry which is preliminary data.</text>
</comment>
<evidence type="ECO:0000313" key="2">
    <source>
        <dbReference type="EMBL" id="KGN02120.1"/>
    </source>
</evidence>
<dbReference type="InterPro" id="IPR000305">
    <property type="entry name" value="GIY-YIG_endonuc"/>
</dbReference>
<evidence type="ECO:0000259" key="1">
    <source>
        <dbReference type="PROSITE" id="PS50164"/>
    </source>
</evidence>
<sequence>MNYSVKIKEASKLVENMICSKKYYFEDLVPSKLEDDLAVVYAISDKNTLETLYVGRTKNLRRRLYTNHLQGNKSTARLKKYIVEDNINFPDINTYDDAKQWIKNNCYFQYVNIEDSRQRGHTEGLLGFLLDSRYIEDEH</sequence>
<evidence type="ECO:0000313" key="3">
    <source>
        <dbReference type="Proteomes" id="UP000030016"/>
    </source>
</evidence>
<dbReference type="Proteomes" id="UP000030016">
    <property type="component" value="Unassembled WGS sequence"/>
</dbReference>
<organism evidence="2 3">
    <name type="scientific">Clostridium novyi A str. 4570</name>
    <dbReference type="NCBI Taxonomy" id="1444290"/>
    <lineage>
        <taxon>Bacteria</taxon>
        <taxon>Bacillati</taxon>
        <taxon>Bacillota</taxon>
        <taxon>Clostridia</taxon>
        <taxon>Eubacteriales</taxon>
        <taxon>Clostridiaceae</taxon>
        <taxon>Clostridium</taxon>
    </lineage>
</organism>
<dbReference type="AlphaFoldDB" id="A0AA88ZLW5"/>
<gene>
    <name evidence="2" type="ORF">Z969_06740</name>
</gene>
<accession>A0AA88ZLW5</accession>
<dbReference type="InterPro" id="IPR035901">
    <property type="entry name" value="GIY-YIG_endonuc_sf"/>
</dbReference>
<dbReference type="Pfam" id="PF01541">
    <property type="entry name" value="GIY-YIG"/>
    <property type="match status" value="1"/>
</dbReference>
<feature type="domain" description="GIY-YIG" evidence="1">
    <location>
        <begin position="36"/>
        <end position="113"/>
    </location>
</feature>